<evidence type="ECO:0000313" key="1">
    <source>
        <dbReference type="EMBL" id="MCY0789814.1"/>
    </source>
</evidence>
<name>A0A9Q4CNN8_MORMO</name>
<evidence type="ECO:0000313" key="2">
    <source>
        <dbReference type="Proteomes" id="UP001076655"/>
    </source>
</evidence>
<comment type="caution">
    <text evidence="1">The sequence shown here is derived from an EMBL/GenBank/DDBJ whole genome shotgun (WGS) entry which is preliminary data.</text>
</comment>
<dbReference type="Proteomes" id="UP001076655">
    <property type="component" value="Unassembled WGS sequence"/>
</dbReference>
<sequence length="89" mass="10066">MADLSRDTDNAHSALNQIFDKEKEQNRVKEQQLLGEIGVQVIDITRTHAKVNATEKAKADFQGKKPTEAEFNQRVEKYLTESGFGTRAM</sequence>
<accession>A0A9Q4CNN8</accession>
<protein>
    <submittedName>
        <fullName evidence="1">Uncharacterized protein</fullName>
    </submittedName>
</protein>
<dbReference type="AlphaFoldDB" id="A0A9Q4CNN8"/>
<reference evidence="1" key="1">
    <citation type="submission" date="2022-08" db="EMBL/GenBank/DDBJ databases">
        <authorList>
            <person name="Dale J.L."/>
        </authorList>
    </citation>
    <scope>NUCLEOTIDE SEQUENCE</scope>
    <source>
        <strain evidence="1">2022EL-00758</strain>
    </source>
</reference>
<dbReference type="RefSeq" id="WP_267785455.1">
    <property type="nucleotide sequence ID" value="NZ_JAPNMI010000004.1"/>
</dbReference>
<organism evidence="1 2">
    <name type="scientific">Morganella morganii</name>
    <name type="common">Proteus morganii</name>
    <dbReference type="NCBI Taxonomy" id="582"/>
    <lineage>
        <taxon>Bacteria</taxon>
        <taxon>Pseudomonadati</taxon>
        <taxon>Pseudomonadota</taxon>
        <taxon>Gammaproteobacteria</taxon>
        <taxon>Enterobacterales</taxon>
        <taxon>Morganellaceae</taxon>
        <taxon>Morganella</taxon>
    </lineage>
</organism>
<dbReference type="EMBL" id="JAPNMI010000004">
    <property type="protein sequence ID" value="MCY0789814.1"/>
    <property type="molecule type" value="Genomic_DNA"/>
</dbReference>
<proteinExistence type="predicted"/>
<gene>
    <name evidence="1" type="ORF">N0392_08980</name>
</gene>